<organism evidence="9 10">
    <name type="scientific">Punica granatum</name>
    <name type="common">Pomegranate</name>
    <dbReference type="NCBI Taxonomy" id="22663"/>
    <lineage>
        <taxon>Eukaryota</taxon>
        <taxon>Viridiplantae</taxon>
        <taxon>Streptophyta</taxon>
        <taxon>Embryophyta</taxon>
        <taxon>Tracheophyta</taxon>
        <taxon>Spermatophyta</taxon>
        <taxon>Magnoliopsida</taxon>
        <taxon>eudicotyledons</taxon>
        <taxon>Gunneridae</taxon>
        <taxon>Pentapetalae</taxon>
        <taxon>rosids</taxon>
        <taxon>malvids</taxon>
        <taxon>Myrtales</taxon>
        <taxon>Lythraceae</taxon>
        <taxon>Punica</taxon>
    </lineage>
</organism>
<accession>A0A218W4R9</accession>
<feature type="region of interest" description="Disordered" evidence="8">
    <location>
        <begin position="35"/>
        <end position="64"/>
    </location>
</feature>
<name>A0A218W4R9_PUNGR</name>
<dbReference type="EMBL" id="MTKT01005400">
    <property type="protein sequence ID" value="OWM67102.1"/>
    <property type="molecule type" value="Genomic_DNA"/>
</dbReference>
<evidence type="ECO:0000256" key="4">
    <source>
        <dbReference type="ARBA" id="ARBA00022786"/>
    </source>
</evidence>
<dbReference type="SMART" id="SM00028">
    <property type="entry name" value="TPR"/>
    <property type="match status" value="3"/>
</dbReference>
<keyword evidence="5 7" id="KW-0802">TPR repeat</keyword>
<evidence type="ECO:0000256" key="7">
    <source>
        <dbReference type="PROSITE-ProRule" id="PRU00339"/>
    </source>
</evidence>
<dbReference type="Proteomes" id="UP000197138">
    <property type="component" value="Unassembled WGS sequence"/>
</dbReference>
<keyword evidence="1" id="KW-0132">Cell division</keyword>
<evidence type="ECO:0000256" key="3">
    <source>
        <dbReference type="ARBA" id="ARBA00022776"/>
    </source>
</evidence>
<dbReference type="Gene3D" id="1.25.40.10">
    <property type="entry name" value="Tetratricopeptide repeat domain"/>
    <property type="match status" value="2"/>
</dbReference>
<keyword evidence="3" id="KW-0498">Mitosis</keyword>
<sequence>MRGRGRQSATLTPPPRSWTFSVGTGDLGGGVGVVGWRPQPLNRPGTSSRSSRLTLRLGPPIGDPNPSTEVIDILRGYRQPRWVPRPRKATNHDGTFAPAWIGYGNACAAHKEGDQGMSAYPTAARLFPGFDKAAHWLEKALAHIPSAHSELWEPTLVNLAHAYRKLKMFDEAIKTYYKALTLSTRSASTYAGLAYTYHLQNNLAVAISMYEKAWLLKPDDQFCTEMLGVAPGGTYRGMDPKLEECR</sequence>
<evidence type="ECO:0000313" key="10">
    <source>
        <dbReference type="Proteomes" id="UP000197138"/>
    </source>
</evidence>
<protein>
    <submittedName>
        <fullName evidence="9">Uncharacterized protein</fullName>
    </submittedName>
</protein>
<dbReference type="InterPro" id="IPR019734">
    <property type="entry name" value="TPR_rpt"/>
</dbReference>
<dbReference type="PROSITE" id="PS50005">
    <property type="entry name" value="TPR"/>
    <property type="match status" value="2"/>
</dbReference>
<feature type="repeat" description="TPR" evidence="7">
    <location>
        <begin position="153"/>
        <end position="186"/>
    </location>
</feature>
<gene>
    <name evidence="9" type="ORF">CDL15_Pgr000554</name>
</gene>
<evidence type="ECO:0000256" key="6">
    <source>
        <dbReference type="ARBA" id="ARBA00023306"/>
    </source>
</evidence>
<dbReference type="PANTHER" id="PTHR12558">
    <property type="entry name" value="CELL DIVISION CYCLE 16,23,27"/>
    <property type="match status" value="1"/>
</dbReference>
<keyword evidence="4" id="KW-0833">Ubl conjugation pathway</keyword>
<evidence type="ECO:0000256" key="5">
    <source>
        <dbReference type="ARBA" id="ARBA00022803"/>
    </source>
</evidence>
<dbReference type="PANTHER" id="PTHR12558:SF9">
    <property type="entry name" value="CELL DIVISION CYCLE PROTEIN 16 HOMOLOG"/>
    <property type="match status" value="1"/>
</dbReference>
<dbReference type="Pfam" id="PF13424">
    <property type="entry name" value="TPR_12"/>
    <property type="match status" value="1"/>
</dbReference>
<dbReference type="InterPro" id="IPR011990">
    <property type="entry name" value="TPR-like_helical_dom_sf"/>
</dbReference>
<comment type="caution">
    <text evidence="9">The sequence shown here is derived from an EMBL/GenBank/DDBJ whole genome shotgun (WGS) entry which is preliminary data.</text>
</comment>
<dbReference type="GO" id="GO:0031145">
    <property type="term" value="P:anaphase-promoting complex-dependent catabolic process"/>
    <property type="evidence" value="ECO:0007669"/>
    <property type="project" value="TreeGrafter"/>
</dbReference>
<dbReference type="GO" id="GO:0016567">
    <property type="term" value="P:protein ubiquitination"/>
    <property type="evidence" value="ECO:0007669"/>
    <property type="project" value="TreeGrafter"/>
</dbReference>
<dbReference type="GO" id="GO:0005680">
    <property type="term" value="C:anaphase-promoting complex"/>
    <property type="evidence" value="ECO:0007669"/>
    <property type="project" value="TreeGrafter"/>
</dbReference>
<reference evidence="10" key="1">
    <citation type="journal article" date="2017" name="Plant J.">
        <title>The pomegranate (Punica granatum L.) genome and the genomics of punicalagin biosynthesis.</title>
        <authorList>
            <person name="Qin G."/>
            <person name="Xu C."/>
            <person name="Ming R."/>
            <person name="Tang H."/>
            <person name="Guyot R."/>
            <person name="Kramer E.M."/>
            <person name="Hu Y."/>
            <person name="Yi X."/>
            <person name="Qi Y."/>
            <person name="Xu X."/>
            <person name="Gao Z."/>
            <person name="Pan H."/>
            <person name="Jian J."/>
            <person name="Tian Y."/>
            <person name="Yue Z."/>
            <person name="Xu Y."/>
        </authorList>
    </citation>
    <scope>NUCLEOTIDE SEQUENCE [LARGE SCALE GENOMIC DNA]</scope>
    <source>
        <strain evidence="10">cv. Dabenzi</strain>
    </source>
</reference>
<evidence type="ECO:0000313" key="9">
    <source>
        <dbReference type="EMBL" id="OWM67102.1"/>
    </source>
</evidence>
<keyword evidence="2" id="KW-0677">Repeat</keyword>
<proteinExistence type="predicted"/>
<dbReference type="SUPFAM" id="SSF48452">
    <property type="entry name" value="TPR-like"/>
    <property type="match status" value="1"/>
</dbReference>
<evidence type="ECO:0000256" key="1">
    <source>
        <dbReference type="ARBA" id="ARBA00022618"/>
    </source>
</evidence>
<dbReference type="GO" id="GO:0051301">
    <property type="term" value="P:cell division"/>
    <property type="evidence" value="ECO:0007669"/>
    <property type="project" value="UniProtKB-KW"/>
</dbReference>
<evidence type="ECO:0000256" key="8">
    <source>
        <dbReference type="SAM" id="MobiDB-lite"/>
    </source>
</evidence>
<dbReference type="GO" id="GO:0045842">
    <property type="term" value="P:positive regulation of mitotic metaphase/anaphase transition"/>
    <property type="evidence" value="ECO:0007669"/>
    <property type="project" value="TreeGrafter"/>
</dbReference>
<keyword evidence="6" id="KW-0131">Cell cycle</keyword>
<dbReference type="GO" id="GO:0005737">
    <property type="term" value="C:cytoplasm"/>
    <property type="evidence" value="ECO:0007669"/>
    <property type="project" value="TreeGrafter"/>
</dbReference>
<evidence type="ECO:0000256" key="2">
    <source>
        <dbReference type="ARBA" id="ARBA00022737"/>
    </source>
</evidence>
<feature type="compositionally biased region" description="Low complexity" evidence="8">
    <location>
        <begin position="43"/>
        <end position="60"/>
    </location>
</feature>
<feature type="repeat" description="TPR" evidence="7">
    <location>
        <begin position="187"/>
        <end position="220"/>
    </location>
</feature>
<dbReference type="AlphaFoldDB" id="A0A218W4R9"/>
<feature type="region of interest" description="Disordered" evidence="8">
    <location>
        <begin position="1"/>
        <end position="23"/>
    </location>
</feature>